<dbReference type="AlphaFoldDB" id="A0A1G8U9A3"/>
<protein>
    <recommendedName>
        <fullName evidence="3">DUF7312 domain-containing protein</fullName>
    </recommendedName>
</protein>
<keyword evidence="2" id="KW-0472">Membrane</keyword>
<organism evidence="4 5">
    <name type="scientific">Halovenus aranensis</name>
    <dbReference type="NCBI Taxonomy" id="890420"/>
    <lineage>
        <taxon>Archaea</taxon>
        <taxon>Methanobacteriati</taxon>
        <taxon>Methanobacteriota</taxon>
        <taxon>Stenosarchaea group</taxon>
        <taxon>Halobacteria</taxon>
        <taxon>Halobacteriales</taxon>
        <taxon>Haloarculaceae</taxon>
        <taxon>Halovenus</taxon>
    </lineage>
</organism>
<name>A0A1G8U9A3_9EURY</name>
<sequence>MATQDDEDDEWRFSLDDLDDGEVSETATDASGDGDGNIAGTLETRQPLEPGDIDLENAVFVALGVLIVVGLILGAVLGF</sequence>
<dbReference type="EMBL" id="FNFC01000004">
    <property type="protein sequence ID" value="SDJ50352.1"/>
    <property type="molecule type" value="Genomic_DNA"/>
</dbReference>
<evidence type="ECO:0000256" key="1">
    <source>
        <dbReference type="SAM" id="MobiDB-lite"/>
    </source>
</evidence>
<dbReference type="STRING" id="890420.SAMN05216226_104122"/>
<accession>A0A1G8U9A3</accession>
<keyword evidence="2" id="KW-1133">Transmembrane helix</keyword>
<feature type="compositionally biased region" description="Acidic residues" evidence="1">
    <location>
        <begin position="1"/>
        <end position="23"/>
    </location>
</feature>
<dbReference type="InterPro" id="IPR055736">
    <property type="entry name" value="DUF7312"/>
</dbReference>
<feature type="region of interest" description="Disordered" evidence="1">
    <location>
        <begin position="1"/>
        <end position="47"/>
    </location>
</feature>
<evidence type="ECO:0000313" key="5">
    <source>
        <dbReference type="Proteomes" id="UP000198856"/>
    </source>
</evidence>
<gene>
    <name evidence="4" type="ORF">SAMN05216226_104122</name>
</gene>
<dbReference type="Pfam" id="PF23994">
    <property type="entry name" value="DUF7312"/>
    <property type="match status" value="1"/>
</dbReference>
<reference evidence="4 5" key="1">
    <citation type="submission" date="2016-10" db="EMBL/GenBank/DDBJ databases">
        <authorList>
            <person name="de Groot N.N."/>
        </authorList>
    </citation>
    <scope>NUCLEOTIDE SEQUENCE [LARGE SCALE GENOMIC DNA]</scope>
    <source>
        <strain evidence="4 5">IBRC-M10015</strain>
    </source>
</reference>
<evidence type="ECO:0000259" key="3">
    <source>
        <dbReference type="Pfam" id="PF23994"/>
    </source>
</evidence>
<proteinExistence type="predicted"/>
<keyword evidence="2" id="KW-0812">Transmembrane</keyword>
<dbReference type="RefSeq" id="WP_092700254.1">
    <property type="nucleotide sequence ID" value="NZ_FNFC01000004.1"/>
</dbReference>
<evidence type="ECO:0000313" key="4">
    <source>
        <dbReference type="EMBL" id="SDJ50352.1"/>
    </source>
</evidence>
<feature type="domain" description="DUF7312" evidence="3">
    <location>
        <begin position="8"/>
        <end position="74"/>
    </location>
</feature>
<dbReference type="Proteomes" id="UP000198856">
    <property type="component" value="Unassembled WGS sequence"/>
</dbReference>
<keyword evidence="5" id="KW-1185">Reference proteome</keyword>
<feature type="transmembrane region" description="Helical" evidence="2">
    <location>
        <begin position="58"/>
        <end position="78"/>
    </location>
</feature>
<evidence type="ECO:0000256" key="2">
    <source>
        <dbReference type="SAM" id="Phobius"/>
    </source>
</evidence>